<evidence type="ECO:0000256" key="2">
    <source>
        <dbReference type="ARBA" id="ARBA00023239"/>
    </source>
</evidence>
<dbReference type="Pfam" id="PF04295">
    <property type="entry name" value="GD_AH_second"/>
    <property type="match status" value="1"/>
</dbReference>
<accession>A0A7G8TAD0</accession>
<protein>
    <submittedName>
        <fullName evidence="5">(2R)-sulfolactate sulfo-lyase subunit beta</fullName>
        <ecNumber evidence="5">4.4.1.24</ecNumber>
    </submittedName>
    <submittedName>
        <fullName evidence="6">UxaA family hydrolase</fullName>
    </submittedName>
</protein>
<dbReference type="GO" id="GO:0019698">
    <property type="term" value="P:D-galacturonate catabolic process"/>
    <property type="evidence" value="ECO:0007669"/>
    <property type="project" value="TreeGrafter"/>
</dbReference>
<keyword evidence="7" id="KW-1185">Reference proteome</keyword>
<organism evidence="5 7">
    <name type="scientific">Caproicibacter fermentans</name>
    <dbReference type="NCBI Taxonomy" id="2576756"/>
    <lineage>
        <taxon>Bacteria</taxon>
        <taxon>Bacillati</taxon>
        <taxon>Bacillota</taxon>
        <taxon>Clostridia</taxon>
        <taxon>Eubacteriales</taxon>
        <taxon>Acutalibacteraceae</taxon>
        <taxon>Caproicibacter</taxon>
    </lineage>
</organism>
<dbReference type="OrthoDB" id="9804574at2"/>
<proteinExistence type="inferred from homology"/>
<dbReference type="InterPro" id="IPR052172">
    <property type="entry name" value="UxaA_altronate/galactarate_dh"/>
</dbReference>
<evidence type="ECO:0000313" key="5">
    <source>
        <dbReference type="EMBL" id="MVB12483.1"/>
    </source>
</evidence>
<evidence type="ECO:0000259" key="4">
    <source>
        <dbReference type="Pfam" id="PF20629"/>
    </source>
</evidence>
<gene>
    <name evidence="5" type="primary">suyB_2</name>
    <name evidence="5" type="ORF">CAFE_32230</name>
    <name evidence="6" type="ORF">HCR03_18385</name>
</gene>
<dbReference type="GO" id="GO:0034010">
    <property type="term" value="F:sulfolactate sulfo-lyase activity"/>
    <property type="evidence" value="ECO:0007669"/>
    <property type="project" value="UniProtKB-EC"/>
</dbReference>
<dbReference type="PANTHER" id="PTHR30536">
    <property type="entry name" value="ALTRONATE/GALACTARATE DEHYDRATASE"/>
    <property type="match status" value="1"/>
</dbReference>
<dbReference type="InterPro" id="IPR007392">
    <property type="entry name" value="GD_AH_second"/>
</dbReference>
<dbReference type="RefSeq" id="WP_066646065.1">
    <property type="nucleotide sequence ID" value="NZ_CP060286.1"/>
</dbReference>
<dbReference type="EC" id="4.4.1.24" evidence="5"/>
<feature type="domain" description="D-galactarate/Altronate dehydratase C-terminal" evidence="4">
    <location>
        <begin position="143"/>
        <end position="384"/>
    </location>
</feature>
<comment type="similarity">
    <text evidence="1">Belongs to the UxaA family.</text>
</comment>
<evidence type="ECO:0000313" key="8">
    <source>
        <dbReference type="Proteomes" id="UP000515909"/>
    </source>
</evidence>
<evidence type="ECO:0000313" key="7">
    <source>
        <dbReference type="Proteomes" id="UP000469440"/>
    </source>
</evidence>
<dbReference type="KEGG" id="cfem:HCR03_18385"/>
<accession>A0A6N8I4Q1</accession>
<reference evidence="5 7" key="1">
    <citation type="submission" date="2019-09" db="EMBL/GenBank/DDBJ databases">
        <title>Genome sequence of Clostridium sp. EA1.</title>
        <authorList>
            <person name="Poehlein A."/>
            <person name="Bengelsdorf F.R."/>
            <person name="Daniel R."/>
        </authorList>
    </citation>
    <scope>NUCLEOTIDE SEQUENCE [LARGE SCALE GENOMIC DNA]</scope>
    <source>
        <strain evidence="5 7">EA1</strain>
    </source>
</reference>
<evidence type="ECO:0000259" key="3">
    <source>
        <dbReference type="Pfam" id="PF04295"/>
    </source>
</evidence>
<evidence type="ECO:0000256" key="1">
    <source>
        <dbReference type="ARBA" id="ARBA00010986"/>
    </source>
</evidence>
<dbReference type="EMBL" id="VWXL01000095">
    <property type="protein sequence ID" value="MVB12483.1"/>
    <property type="molecule type" value="Genomic_DNA"/>
</dbReference>
<dbReference type="AlphaFoldDB" id="A0A6N8I4Q1"/>
<dbReference type="InterPro" id="IPR048332">
    <property type="entry name" value="GD_AH_C"/>
</dbReference>
<dbReference type="PANTHER" id="PTHR30536:SF5">
    <property type="entry name" value="ALTRONATE DEHYDRATASE"/>
    <property type="match status" value="1"/>
</dbReference>
<sequence length="388" mass="40789">MTKLMGYKRENGTYGVRNHLLILPTSVCAADTAEKIAAQIPGAISVPNQHGCCQIGSDLSLTQETLVGFGKNPNVGAVVVVGLGCDGVQARSVADEIRETGKPVESVVIQEVGGTLKAIAVGAEFAAKMARDLSLQTRVEFDISKIVLALECGGSDPTSGLASNPTIGYASNKLVGEGGSSILSETTEVIGAEHLLAARFEDAAQREKFLRMVKNVEDRAIMMGEDLRSGQPTPGNKEGGLSTIEEKSLGCMYKAGTRPFVGALNYAEPVSAAKKGLYFMDTPGQDIDSITGMVAGGAQIVVFSTGRGTPTGSPIAPVIKITGNTDTFKKMPDNIDINAGTIISGEAKLNEVGEELFREIVEVCNGRQTKAESLGHREFGIYKLTGTF</sequence>
<dbReference type="Proteomes" id="UP000469440">
    <property type="component" value="Unassembled WGS sequence"/>
</dbReference>
<dbReference type="Pfam" id="PF20629">
    <property type="entry name" value="GD_AH_C"/>
    <property type="match status" value="1"/>
</dbReference>
<name>A0A6N8I4Q1_9FIRM</name>
<keyword evidence="6" id="KW-0378">Hydrolase</keyword>
<dbReference type="Proteomes" id="UP000515909">
    <property type="component" value="Chromosome"/>
</dbReference>
<dbReference type="GO" id="GO:0016787">
    <property type="term" value="F:hydrolase activity"/>
    <property type="evidence" value="ECO:0007669"/>
    <property type="project" value="UniProtKB-KW"/>
</dbReference>
<dbReference type="EMBL" id="CP060286">
    <property type="protein sequence ID" value="QNK40571.1"/>
    <property type="molecule type" value="Genomic_DNA"/>
</dbReference>
<feature type="domain" description="D-galactarate/Altronate dehydratase second" evidence="3">
    <location>
        <begin position="6"/>
        <end position="133"/>
    </location>
</feature>
<evidence type="ECO:0000313" key="6">
    <source>
        <dbReference type="EMBL" id="QNK40571.1"/>
    </source>
</evidence>
<keyword evidence="2 5" id="KW-0456">Lyase</keyword>
<reference evidence="6 8" key="2">
    <citation type="submission" date="2020-08" db="EMBL/GenBank/DDBJ databases">
        <title>The isolate Caproiciproducens sp. 7D4C2 produces n-caproate at mildly acidic conditions from hexoses: genome and rBOX comparison with related strains and chain-elongating bacteria.</title>
        <authorList>
            <person name="Esquivel-Elizondo S."/>
            <person name="Bagci C."/>
            <person name="Temovska M."/>
            <person name="Jeon B.S."/>
            <person name="Bessarab I."/>
            <person name="Williams R.B.H."/>
            <person name="Huson D.H."/>
            <person name="Angenent L.T."/>
        </authorList>
    </citation>
    <scope>NUCLEOTIDE SEQUENCE [LARGE SCALE GENOMIC DNA]</scope>
    <source>
        <strain evidence="6 8">7D4C2</strain>
    </source>
</reference>